<reference evidence="2" key="1">
    <citation type="journal article" date="2019" name="Int. J. Syst. Evol. Microbiol.">
        <title>The Global Catalogue of Microorganisms (GCM) 10K type strain sequencing project: providing services to taxonomists for standard genome sequencing and annotation.</title>
        <authorList>
            <consortium name="The Broad Institute Genomics Platform"/>
            <consortium name="The Broad Institute Genome Sequencing Center for Infectious Disease"/>
            <person name="Wu L."/>
            <person name="Ma J."/>
        </authorList>
    </citation>
    <scope>NUCLEOTIDE SEQUENCE [LARGE SCALE GENOMIC DNA]</scope>
    <source>
        <strain evidence="2">JCM 11574</strain>
    </source>
</reference>
<dbReference type="EMBL" id="BAAAVM010000013">
    <property type="protein sequence ID" value="GAA3127347.1"/>
    <property type="molecule type" value="Genomic_DNA"/>
</dbReference>
<comment type="caution">
    <text evidence="1">The sequence shown here is derived from an EMBL/GenBank/DDBJ whole genome shotgun (WGS) entry which is preliminary data.</text>
</comment>
<sequence>MPFPVCRGGPRAIGGIGALETQPAFTLRTEVAQLIGRPAAAEWDEREETPWPVAMLQDAAIVAVIAARRWHQFRQHDQQVIAGRRALVHLQSACDHAAVVPLALLSHGKPRHPRSNRFSALVCAAVPTYARQILGGPAWAALAAPLADAEAAGHQPATLPS</sequence>
<name>A0ABP6MXN8_9ACTN</name>
<keyword evidence="2" id="KW-1185">Reference proteome</keyword>
<evidence type="ECO:0000313" key="1">
    <source>
        <dbReference type="EMBL" id="GAA3127347.1"/>
    </source>
</evidence>
<gene>
    <name evidence="1" type="ORF">GCM10010521_12240</name>
</gene>
<proteinExistence type="predicted"/>
<protein>
    <submittedName>
        <fullName evidence="1">Uncharacterized protein</fullName>
    </submittedName>
</protein>
<evidence type="ECO:0000313" key="2">
    <source>
        <dbReference type="Proteomes" id="UP001500893"/>
    </source>
</evidence>
<accession>A0ABP6MXN8</accession>
<dbReference type="Proteomes" id="UP001500893">
    <property type="component" value="Unassembled WGS sequence"/>
</dbReference>
<organism evidence="1 2">
    <name type="scientific">Streptomyces rameus</name>
    <dbReference type="NCBI Taxonomy" id="68261"/>
    <lineage>
        <taxon>Bacteria</taxon>
        <taxon>Bacillati</taxon>
        <taxon>Actinomycetota</taxon>
        <taxon>Actinomycetes</taxon>
        <taxon>Kitasatosporales</taxon>
        <taxon>Streptomycetaceae</taxon>
        <taxon>Streptomyces</taxon>
    </lineage>
</organism>